<dbReference type="EMBL" id="UINC01004254">
    <property type="protein sequence ID" value="SVA12979.1"/>
    <property type="molecule type" value="Genomic_DNA"/>
</dbReference>
<proteinExistence type="inferred from homology"/>
<organism evidence="3">
    <name type="scientific">marine metagenome</name>
    <dbReference type="NCBI Taxonomy" id="408172"/>
    <lineage>
        <taxon>unclassified sequences</taxon>
        <taxon>metagenomes</taxon>
        <taxon>ecological metagenomes</taxon>
    </lineage>
</organism>
<dbReference type="Gene3D" id="3.90.226.10">
    <property type="entry name" value="2-enoyl-CoA Hydratase, Chain A, domain 1"/>
    <property type="match status" value="1"/>
</dbReference>
<evidence type="ECO:0000256" key="2">
    <source>
        <dbReference type="SAM" id="MobiDB-lite"/>
    </source>
</evidence>
<accession>A0A381TB60</accession>
<dbReference type="PANTHER" id="PTHR43802">
    <property type="entry name" value="ENOYL-COA HYDRATASE"/>
    <property type="match status" value="1"/>
</dbReference>
<evidence type="ECO:0000313" key="3">
    <source>
        <dbReference type="EMBL" id="SVA12979.1"/>
    </source>
</evidence>
<dbReference type="PANTHER" id="PTHR43802:SF1">
    <property type="entry name" value="IP11341P-RELATED"/>
    <property type="match status" value="1"/>
</dbReference>
<protein>
    <recommendedName>
        <fullName evidence="4">Enoyl-CoA hydratase</fullName>
    </recommendedName>
</protein>
<dbReference type="Pfam" id="PF00378">
    <property type="entry name" value="ECH_1"/>
    <property type="match status" value="2"/>
</dbReference>
<dbReference type="InterPro" id="IPR001753">
    <property type="entry name" value="Enoyl-CoA_hydra/iso"/>
</dbReference>
<dbReference type="NCBIfam" id="NF006128">
    <property type="entry name" value="PRK08272.1"/>
    <property type="match status" value="1"/>
</dbReference>
<evidence type="ECO:0008006" key="4">
    <source>
        <dbReference type="Google" id="ProtNLM"/>
    </source>
</evidence>
<gene>
    <name evidence="3" type="ORF">METZ01_LOCUS65833</name>
</gene>
<dbReference type="SUPFAM" id="SSF52096">
    <property type="entry name" value="ClpP/crotonase"/>
    <property type="match status" value="1"/>
</dbReference>
<feature type="region of interest" description="Disordered" evidence="2">
    <location>
        <begin position="64"/>
        <end position="96"/>
    </location>
</feature>
<name>A0A381TB60_9ZZZZ</name>
<reference evidence="3" key="1">
    <citation type="submission" date="2018-05" db="EMBL/GenBank/DDBJ databases">
        <authorList>
            <person name="Lanie J.A."/>
            <person name="Ng W.-L."/>
            <person name="Kazmierczak K.M."/>
            <person name="Andrzejewski T.M."/>
            <person name="Davidsen T.M."/>
            <person name="Wayne K.J."/>
            <person name="Tettelin H."/>
            <person name="Glass J.I."/>
            <person name="Rusch D."/>
            <person name="Podicherti R."/>
            <person name="Tsui H.-C.T."/>
            <person name="Winkler M.E."/>
        </authorList>
    </citation>
    <scope>NUCLEOTIDE SEQUENCE</scope>
</reference>
<comment type="similarity">
    <text evidence="1">Belongs to the enoyl-CoA hydratase/isomerase family.</text>
</comment>
<dbReference type="CDD" id="cd06558">
    <property type="entry name" value="crotonase-like"/>
    <property type="match status" value="1"/>
</dbReference>
<evidence type="ECO:0000256" key="1">
    <source>
        <dbReference type="ARBA" id="ARBA00005254"/>
    </source>
</evidence>
<dbReference type="AlphaFoldDB" id="A0A381TB60"/>
<dbReference type="InterPro" id="IPR029045">
    <property type="entry name" value="ClpP/crotonase-like_dom_sf"/>
</dbReference>
<sequence length="295" mass="32575">MADPVLYEERDDIAIITLNRPEKKNALTDAVIQGIADGIDSATASPDVVAVVLRGAGDSLTAGYDLTEGTEVGTSSGDEPGWSTPYGAQGPEPREGAWDPVRDYQFMANNVRRFMKVWECPKPVLGEVKGWAVGGATDLILCADLLYMASDAHIGYAPSRIFGTPTTMMWVYRLGLEHAKQFLLTGRAIDAETALRIGLVSHVCKPEDLAGFVEEEARRFRHIPANQLALNKLLVNQAFENMGLRTSQMLGTFFDGATRHTEEAYRWAESFSEKGFREVIRERDAPWGDYGERGR</sequence>